<dbReference type="PROSITE" id="PS50011">
    <property type="entry name" value="PROTEIN_KINASE_DOM"/>
    <property type="match status" value="1"/>
</dbReference>
<keyword evidence="2" id="KW-0472">Membrane</keyword>
<dbReference type="SMART" id="SM00220">
    <property type="entry name" value="S_TKc"/>
    <property type="match status" value="1"/>
</dbReference>
<gene>
    <name evidence="4" type="ORF">BLNAU_19338</name>
</gene>
<keyword evidence="2" id="KW-0812">Transmembrane</keyword>
<dbReference type="Proteomes" id="UP001281761">
    <property type="component" value="Unassembled WGS sequence"/>
</dbReference>
<protein>
    <recommendedName>
        <fullName evidence="3">Protein kinase domain-containing protein</fullName>
    </recommendedName>
</protein>
<dbReference type="EMBL" id="JARBJD010000249">
    <property type="protein sequence ID" value="KAK2945725.1"/>
    <property type="molecule type" value="Genomic_DNA"/>
</dbReference>
<name>A0ABQ9X1S0_9EUKA</name>
<evidence type="ECO:0000256" key="2">
    <source>
        <dbReference type="SAM" id="Phobius"/>
    </source>
</evidence>
<dbReference type="PANTHER" id="PTHR23257:SF963">
    <property type="entry name" value="AT08303P"/>
    <property type="match status" value="1"/>
</dbReference>
<evidence type="ECO:0000313" key="5">
    <source>
        <dbReference type="Proteomes" id="UP001281761"/>
    </source>
</evidence>
<evidence type="ECO:0000259" key="3">
    <source>
        <dbReference type="PROSITE" id="PS50011"/>
    </source>
</evidence>
<feature type="domain" description="Protein kinase" evidence="3">
    <location>
        <begin position="957"/>
        <end position="1310"/>
    </location>
</feature>
<dbReference type="InterPro" id="IPR050167">
    <property type="entry name" value="Ser_Thr_protein_kinase"/>
</dbReference>
<comment type="caution">
    <text evidence="4">The sequence shown here is derived from an EMBL/GenBank/DDBJ whole genome shotgun (WGS) entry which is preliminary data.</text>
</comment>
<dbReference type="InterPro" id="IPR001245">
    <property type="entry name" value="Ser-Thr/Tyr_kinase_cat_dom"/>
</dbReference>
<dbReference type="Gene3D" id="1.10.510.10">
    <property type="entry name" value="Transferase(Phosphotransferase) domain 1"/>
    <property type="match status" value="1"/>
</dbReference>
<dbReference type="PANTHER" id="PTHR23257">
    <property type="entry name" value="SERINE-THREONINE PROTEIN KINASE"/>
    <property type="match status" value="1"/>
</dbReference>
<evidence type="ECO:0000256" key="1">
    <source>
        <dbReference type="SAM" id="Coils"/>
    </source>
</evidence>
<accession>A0ABQ9X1S0</accession>
<proteinExistence type="predicted"/>
<sequence length="1330" mass="145762">MPSDDFTLTLNTTLPPSETVTLIVSPSDLSSGFILVEVYNQTDTLKYGTEYSVVGMRSGSVVAVVNAQPFSTPADPIRITSASCSLGGDQQKSALVTLTGVKLGGEKDFNVTVRKIEGSMPVGDSIVLSGTLSGVSSSTSHTHSVLIYGTTKPLLSFGTKYLISMFEVDGSVSVVDSDVTFSVPAEPARLTTLDDNLQYPSDEKSVTISLSGIGVEGNYNLTLSVNSSASNNVTLAATFHSDGSGTLTAVLFDLSDPPIVDLSYNTRYEVVDVTQDSNPVFFESGLVFTTMHVPSRLLSISVGDSAFGIDFVELSFSSVALPSESTFSLTLESVPSDGTTPHQKVVILETDQSGELTVHKAQLYPFETKAEKKKGQLEYNTNYKVVSFTKGSTSIHFEDSSTRIQTPMEPARLVHLEKRQLNSDRTVMIMWLEGRALVTRTGRVNLTDESTSWESLSDVNIENNTLCKAEFAVGKDETSTELKFGEEYTLKGSWTELSGFHVEDGITVVVPLPPKVTKMEFVFSNTLHTGCFVKLTGTDLIVGDSLNVTLNSSHSFIATITSETEARSAELQIGWPTTLQHKQYTITSLEAMNEDDGKTLFDPFLGDTTGSRVVDFIVIVDSSSSSESTVFCGDHVRPCSSIEDGWKIVEGIGISSLSISILHNTTQKEQVRILSHHEVVFESGPMTKPELFVSPSSSSELNGEGMVEVSRGRLWIHQVDVVVSDSPSLIFIRMVGGQLTMETCSLTGMSSSSVLNELEASTDVCMWESGILMLVNSKTIIKQTDLSHLSQGAINMKGGNLTIRTSSFDSNNPQTSSFPSLRHNIHCSEGGEIEVGSLSGGDGSSDTHPHLWLSSSDCSLSGEDVNTTAPFFIPTLSSSSTSKLNKTSKSFHLRLIGTTLIPCSLFLEVFEKQKDGKEGKTIRIGLSEDSTKSFNETQIEMGLPVSSMARFEKSLEWSGRLVYGMNETTASFVIQKNSVDRAAQAAKENMKWMIPLVVSLVFLLILIVIVVFVCWRRRQKNEKTAKVTAMKELDEEEKDRMELEQKMEETIGENSVDYLIKSRQTENVHRNNPNLTSTSLPMETPQFVEVLGETGEVGVVDWMKAETLFDVLHRPEKKRMIDKKELSRQMTKGLIRIRAGPKTSGITTHFSPHWVIVNNNLVQIRLAPIPEISIETEPESLHDKQQEQKEGEQEVSFLGGRLSAVKSETAEGQRWRAPEVSRLDGEKIDVESALVFSLGLVLWEVWTGEVPWKEMDDANACRQNEGGVIPNMKQVLDPEIRKLITKCLALDPKERPSLQDVFDGLGESDVKNYEQPSHIPKASDGVDILS</sequence>
<evidence type="ECO:0000313" key="4">
    <source>
        <dbReference type="EMBL" id="KAK2945725.1"/>
    </source>
</evidence>
<feature type="transmembrane region" description="Helical" evidence="2">
    <location>
        <begin position="992"/>
        <end position="1015"/>
    </location>
</feature>
<reference evidence="4 5" key="1">
    <citation type="journal article" date="2022" name="bioRxiv">
        <title>Genomics of Preaxostyla Flagellates Illuminates Evolutionary Transitions and the Path Towards Mitochondrial Loss.</title>
        <authorList>
            <person name="Novak L.V.F."/>
            <person name="Treitli S.C."/>
            <person name="Pyrih J."/>
            <person name="Halakuc P."/>
            <person name="Pipaliya S.V."/>
            <person name="Vacek V."/>
            <person name="Brzon O."/>
            <person name="Soukal P."/>
            <person name="Eme L."/>
            <person name="Dacks J.B."/>
            <person name="Karnkowska A."/>
            <person name="Elias M."/>
            <person name="Hampl V."/>
        </authorList>
    </citation>
    <scope>NUCLEOTIDE SEQUENCE [LARGE SCALE GENOMIC DNA]</scope>
    <source>
        <strain evidence="4">NAU3</strain>
        <tissue evidence="4">Gut</tissue>
    </source>
</reference>
<keyword evidence="5" id="KW-1185">Reference proteome</keyword>
<dbReference type="InterPro" id="IPR011009">
    <property type="entry name" value="Kinase-like_dom_sf"/>
</dbReference>
<keyword evidence="1" id="KW-0175">Coiled coil</keyword>
<dbReference type="SUPFAM" id="SSF56112">
    <property type="entry name" value="Protein kinase-like (PK-like)"/>
    <property type="match status" value="1"/>
</dbReference>
<feature type="coiled-coil region" evidence="1">
    <location>
        <begin position="1026"/>
        <end position="1053"/>
    </location>
</feature>
<dbReference type="Pfam" id="PF07714">
    <property type="entry name" value="PK_Tyr_Ser-Thr"/>
    <property type="match status" value="1"/>
</dbReference>
<organism evidence="4 5">
    <name type="scientific">Blattamonas nauphoetae</name>
    <dbReference type="NCBI Taxonomy" id="2049346"/>
    <lineage>
        <taxon>Eukaryota</taxon>
        <taxon>Metamonada</taxon>
        <taxon>Preaxostyla</taxon>
        <taxon>Oxymonadida</taxon>
        <taxon>Blattamonas</taxon>
    </lineage>
</organism>
<dbReference type="InterPro" id="IPR000719">
    <property type="entry name" value="Prot_kinase_dom"/>
</dbReference>
<keyword evidence="2" id="KW-1133">Transmembrane helix</keyword>